<dbReference type="PANTHER" id="PTHR21716">
    <property type="entry name" value="TRANSMEMBRANE PROTEIN"/>
    <property type="match status" value="1"/>
</dbReference>
<evidence type="ECO:0000256" key="5">
    <source>
        <dbReference type="ARBA" id="ARBA00022692"/>
    </source>
</evidence>
<keyword evidence="5 8" id="KW-0812">Transmembrane</keyword>
<feature type="transmembrane region" description="Helical" evidence="8">
    <location>
        <begin position="12"/>
        <end position="45"/>
    </location>
</feature>
<keyword evidence="3" id="KW-0813">Transport</keyword>
<evidence type="ECO:0000256" key="2">
    <source>
        <dbReference type="ARBA" id="ARBA00009773"/>
    </source>
</evidence>
<organism evidence="9 10">
    <name type="scientific">Albibacterium bauzanense</name>
    <dbReference type="NCBI Taxonomy" id="653929"/>
    <lineage>
        <taxon>Bacteria</taxon>
        <taxon>Pseudomonadati</taxon>
        <taxon>Bacteroidota</taxon>
        <taxon>Sphingobacteriia</taxon>
        <taxon>Sphingobacteriales</taxon>
        <taxon>Sphingobacteriaceae</taxon>
        <taxon>Albibacterium</taxon>
    </lineage>
</organism>
<accession>A0A4V2PXS3</accession>
<feature type="transmembrane region" description="Helical" evidence="8">
    <location>
        <begin position="226"/>
        <end position="256"/>
    </location>
</feature>
<dbReference type="GO" id="GO:0055085">
    <property type="term" value="P:transmembrane transport"/>
    <property type="evidence" value="ECO:0007669"/>
    <property type="project" value="TreeGrafter"/>
</dbReference>
<feature type="transmembrane region" description="Helical" evidence="8">
    <location>
        <begin position="263"/>
        <end position="282"/>
    </location>
</feature>
<evidence type="ECO:0000313" key="10">
    <source>
        <dbReference type="Proteomes" id="UP000294616"/>
    </source>
</evidence>
<dbReference type="RefSeq" id="WP_132223996.1">
    <property type="nucleotide sequence ID" value="NZ_SMGO01000002.1"/>
</dbReference>
<sequence>MKNPYIKINQFLLFWILLVIVLIYGRPVLIPITFAALLSMLMAPLIDYLDKKGLKRVFSTIVCIIILLTVIVLLALILIGQLTNIREELPRIETRANELIQRLHDYIEMNFNYPVSSQKEYLQNQVKNLGELSASYLSTILKGASGLLVQTIIMLVVTFLLLFDKEKYRSFFMQVIKGKEQGEKHEILNRITNVSQQYLLGRMISISILFILYFIVLLIIGVENALLLAAVAAVVNVIPYIGPILAGVFPVIIALVTKDSFEPALWVIITFIVIQGIDNYFVTPFVMGGEVNLSALATILIIICGGYIWGIAGMILFVPLLSIAKILFDHTDEFKPYGYLIGDPAEERPSKWFYRWLKEKRDIRKK</sequence>
<dbReference type="Proteomes" id="UP000294616">
    <property type="component" value="Unassembled WGS sequence"/>
</dbReference>
<gene>
    <name evidence="9" type="ORF">C8N28_1801</name>
</gene>
<evidence type="ECO:0000256" key="3">
    <source>
        <dbReference type="ARBA" id="ARBA00022448"/>
    </source>
</evidence>
<evidence type="ECO:0000256" key="8">
    <source>
        <dbReference type="SAM" id="Phobius"/>
    </source>
</evidence>
<feature type="transmembrane region" description="Helical" evidence="8">
    <location>
        <begin position="140"/>
        <end position="163"/>
    </location>
</feature>
<comment type="subcellular location">
    <subcellularLocation>
        <location evidence="1">Cell membrane</location>
        <topology evidence="1">Multi-pass membrane protein</topology>
    </subcellularLocation>
</comment>
<evidence type="ECO:0000313" key="9">
    <source>
        <dbReference type="EMBL" id="TCK83211.1"/>
    </source>
</evidence>
<dbReference type="EMBL" id="SMGO01000002">
    <property type="protein sequence ID" value="TCK83211.1"/>
    <property type="molecule type" value="Genomic_DNA"/>
</dbReference>
<protein>
    <submittedName>
        <fullName evidence="9">Putative PurR-regulated permease PerM</fullName>
    </submittedName>
</protein>
<dbReference type="InterPro" id="IPR002549">
    <property type="entry name" value="AI-2E-like"/>
</dbReference>
<dbReference type="PANTHER" id="PTHR21716:SF53">
    <property type="entry name" value="PERMEASE PERM-RELATED"/>
    <property type="match status" value="1"/>
</dbReference>
<dbReference type="OrthoDB" id="9793390at2"/>
<evidence type="ECO:0000256" key="7">
    <source>
        <dbReference type="ARBA" id="ARBA00023136"/>
    </source>
</evidence>
<comment type="similarity">
    <text evidence="2">Belongs to the autoinducer-2 exporter (AI-2E) (TC 2.A.86) family.</text>
</comment>
<keyword evidence="6 8" id="KW-1133">Transmembrane helix</keyword>
<keyword evidence="7 8" id="KW-0472">Membrane</keyword>
<reference evidence="9 10" key="1">
    <citation type="submission" date="2019-03" db="EMBL/GenBank/DDBJ databases">
        <title>Genomic Encyclopedia of Archaeal and Bacterial Type Strains, Phase II (KMG-II): from individual species to whole genera.</title>
        <authorList>
            <person name="Goeker M."/>
        </authorList>
    </citation>
    <scope>NUCLEOTIDE SEQUENCE [LARGE SCALE GENOMIC DNA]</scope>
    <source>
        <strain evidence="9 10">DSM 22554</strain>
    </source>
</reference>
<keyword evidence="10" id="KW-1185">Reference proteome</keyword>
<feature type="transmembrane region" description="Helical" evidence="8">
    <location>
        <begin position="294"/>
        <end position="318"/>
    </location>
</feature>
<keyword evidence="4" id="KW-1003">Cell membrane</keyword>
<feature type="transmembrane region" description="Helical" evidence="8">
    <location>
        <begin position="57"/>
        <end position="79"/>
    </location>
</feature>
<proteinExistence type="inferred from homology"/>
<dbReference type="AlphaFoldDB" id="A0A4V2PXS3"/>
<dbReference type="Pfam" id="PF01594">
    <property type="entry name" value="AI-2E_transport"/>
    <property type="match status" value="1"/>
</dbReference>
<name>A0A4V2PXS3_9SPHI</name>
<evidence type="ECO:0000256" key="6">
    <source>
        <dbReference type="ARBA" id="ARBA00022989"/>
    </source>
</evidence>
<comment type="caution">
    <text evidence="9">The sequence shown here is derived from an EMBL/GenBank/DDBJ whole genome shotgun (WGS) entry which is preliminary data.</text>
</comment>
<feature type="transmembrane region" description="Helical" evidence="8">
    <location>
        <begin position="199"/>
        <end position="220"/>
    </location>
</feature>
<evidence type="ECO:0000256" key="1">
    <source>
        <dbReference type="ARBA" id="ARBA00004651"/>
    </source>
</evidence>
<dbReference type="GO" id="GO:0005886">
    <property type="term" value="C:plasma membrane"/>
    <property type="evidence" value="ECO:0007669"/>
    <property type="project" value="UniProtKB-SubCell"/>
</dbReference>
<evidence type="ECO:0000256" key="4">
    <source>
        <dbReference type="ARBA" id="ARBA00022475"/>
    </source>
</evidence>